<keyword evidence="5 13" id="KW-0349">Heme</keyword>
<evidence type="ECO:0000256" key="12">
    <source>
        <dbReference type="ARBA" id="ARBA00023136"/>
    </source>
</evidence>
<evidence type="ECO:0000256" key="11">
    <source>
        <dbReference type="ARBA" id="ARBA00023033"/>
    </source>
</evidence>
<keyword evidence="7" id="KW-0256">Endoplasmic reticulum</keyword>
<evidence type="ECO:0000256" key="1">
    <source>
        <dbReference type="ARBA" id="ARBA00001971"/>
    </source>
</evidence>
<comment type="subcellular location">
    <subcellularLocation>
        <location evidence="3">Endoplasmic reticulum membrane</location>
        <topology evidence="3">Peripheral membrane protein</topology>
    </subcellularLocation>
    <subcellularLocation>
        <location evidence="2">Microsome membrane</location>
        <topology evidence="2">Peripheral membrane protein</topology>
    </subcellularLocation>
</comment>
<dbReference type="OrthoDB" id="1372046at2759"/>
<dbReference type="Pfam" id="PF00067">
    <property type="entry name" value="p450"/>
    <property type="match status" value="1"/>
</dbReference>
<dbReference type="InterPro" id="IPR017972">
    <property type="entry name" value="Cyt_P450_CS"/>
</dbReference>
<keyword evidence="8" id="KW-0492">Microsome</keyword>
<comment type="caution">
    <text evidence="15">The sequence shown here is derived from an EMBL/GenBank/DDBJ whole genome shotgun (WGS) entry which is preliminary data.</text>
</comment>
<feature type="binding site" description="axial binding residue" evidence="13">
    <location>
        <position position="436"/>
    </location>
    <ligand>
        <name>heme</name>
        <dbReference type="ChEBI" id="CHEBI:30413"/>
    </ligand>
    <ligandPart>
        <name>Fe</name>
        <dbReference type="ChEBI" id="CHEBI:18248"/>
    </ligandPart>
</feature>
<dbReference type="InterPro" id="IPR050476">
    <property type="entry name" value="Insect_CytP450_Detox"/>
</dbReference>
<evidence type="ECO:0000256" key="3">
    <source>
        <dbReference type="ARBA" id="ARBA00004406"/>
    </source>
</evidence>
<evidence type="ECO:0000256" key="4">
    <source>
        <dbReference type="ARBA" id="ARBA00010617"/>
    </source>
</evidence>
<keyword evidence="11 14" id="KW-0503">Monooxygenase</keyword>
<evidence type="ECO:0000256" key="2">
    <source>
        <dbReference type="ARBA" id="ARBA00004174"/>
    </source>
</evidence>
<dbReference type="GO" id="GO:0005506">
    <property type="term" value="F:iron ion binding"/>
    <property type="evidence" value="ECO:0007669"/>
    <property type="project" value="InterPro"/>
</dbReference>
<dbReference type="GO" id="GO:0005789">
    <property type="term" value="C:endoplasmic reticulum membrane"/>
    <property type="evidence" value="ECO:0007669"/>
    <property type="project" value="UniProtKB-SubCell"/>
</dbReference>
<evidence type="ECO:0000256" key="10">
    <source>
        <dbReference type="ARBA" id="ARBA00023004"/>
    </source>
</evidence>
<protein>
    <submittedName>
        <fullName evidence="15">Cytochrome P450 9e2</fullName>
    </submittedName>
</protein>
<evidence type="ECO:0000256" key="9">
    <source>
        <dbReference type="ARBA" id="ARBA00023002"/>
    </source>
</evidence>
<evidence type="ECO:0000256" key="5">
    <source>
        <dbReference type="ARBA" id="ARBA00022617"/>
    </source>
</evidence>
<evidence type="ECO:0000256" key="7">
    <source>
        <dbReference type="ARBA" id="ARBA00022824"/>
    </source>
</evidence>
<comment type="cofactor">
    <cofactor evidence="1 13">
        <name>heme</name>
        <dbReference type="ChEBI" id="CHEBI:30413"/>
    </cofactor>
</comment>
<keyword evidence="9 14" id="KW-0560">Oxidoreductase</keyword>
<evidence type="ECO:0000256" key="6">
    <source>
        <dbReference type="ARBA" id="ARBA00022723"/>
    </source>
</evidence>
<dbReference type="SUPFAM" id="SSF48264">
    <property type="entry name" value="Cytochrome P450"/>
    <property type="match status" value="1"/>
</dbReference>
<accession>A0A8X6MWE0</accession>
<dbReference type="GO" id="GO:0020037">
    <property type="term" value="F:heme binding"/>
    <property type="evidence" value="ECO:0007669"/>
    <property type="project" value="InterPro"/>
</dbReference>
<keyword evidence="10 13" id="KW-0408">Iron</keyword>
<dbReference type="PRINTS" id="PR00385">
    <property type="entry name" value="P450"/>
</dbReference>
<gene>
    <name evidence="15" type="primary">CYP9E2</name>
    <name evidence="15" type="ORF">NPIL_240981</name>
</gene>
<name>A0A8X6MWE0_NEPPI</name>
<reference evidence="15" key="1">
    <citation type="submission" date="2020-08" db="EMBL/GenBank/DDBJ databases">
        <title>Multicomponent nature underlies the extraordinary mechanical properties of spider dragline silk.</title>
        <authorList>
            <person name="Kono N."/>
            <person name="Nakamura H."/>
            <person name="Mori M."/>
            <person name="Yoshida Y."/>
            <person name="Ohtoshi R."/>
            <person name="Malay A.D."/>
            <person name="Moran D.A.P."/>
            <person name="Tomita M."/>
            <person name="Numata K."/>
            <person name="Arakawa K."/>
        </authorList>
    </citation>
    <scope>NUCLEOTIDE SEQUENCE</scope>
</reference>
<dbReference type="Gene3D" id="1.10.630.10">
    <property type="entry name" value="Cytochrome P450"/>
    <property type="match status" value="1"/>
</dbReference>
<dbReference type="EMBL" id="BMAW01097741">
    <property type="protein sequence ID" value="GFS81423.1"/>
    <property type="molecule type" value="Genomic_DNA"/>
</dbReference>
<dbReference type="PANTHER" id="PTHR24292">
    <property type="entry name" value="CYTOCHROME P450"/>
    <property type="match status" value="1"/>
</dbReference>
<organism evidence="15 16">
    <name type="scientific">Nephila pilipes</name>
    <name type="common">Giant wood spider</name>
    <name type="synonym">Nephila maculata</name>
    <dbReference type="NCBI Taxonomy" id="299642"/>
    <lineage>
        <taxon>Eukaryota</taxon>
        <taxon>Metazoa</taxon>
        <taxon>Ecdysozoa</taxon>
        <taxon>Arthropoda</taxon>
        <taxon>Chelicerata</taxon>
        <taxon>Arachnida</taxon>
        <taxon>Araneae</taxon>
        <taxon>Araneomorphae</taxon>
        <taxon>Entelegynae</taxon>
        <taxon>Araneoidea</taxon>
        <taxon>Nephilidae</taxon>
        <taxon>Nephila</taxon>
    </lineage>
</organism>
<dbReference type="InterPro" id="IPR001128">
    <property type="entry name" value="Cyt_P450"/>
</dbReference>
<evidence type="ECO:0000256" key="13">
    <source>
        <dbReference type="PIRSR" id="PIRSR602401-1"/>
    </source>
</evidence>
<proteinExistence type="inferred from homology"/>
<dbReference type="GO" id="GO:0016705">
    <property type="term" value="F:oxidoreductase activity, acting on paired donors, with incorporation or reduction of molecular oxygen"/>
    <property type="evidence" value="ECO:0007669"/>
    <property type="project" value="InterPro"/>
</dbReference>
<dbReference type="InterPro" id="IPR036396">
    <property type="entry name" value="Cyt_P450_sf"/>
</dbReference>
<dbReference type="PRINTS" id="PR00463">
    <property type="entry name" value="EP450I"/>
</dbReference>
<sequence>MNTCYKTEEKIDNPDSRYYSKVRVPWGDVNCPYPHRSFWYGTYKEMFEKPHHEVENERFETFKDSDVYANFVGTLPIITVCKPASLRKLKKCSTKPLFNMLNAVIQSTLEYFETSRWRKCKYKVKEKLSGENDIFEYSVDEVVDLAFQLVNRLWNIADFEDPIDVTMLFYDFAFEATFRTLLLMDYEVINDPEKKLTGKIQRVFRTGDKITKNLIFHSHFSRIARRFGHQMDHEELMSFRNDVYKLIRTNWLEDETSFYLLNSIRDAMKGTDYSDDSETTKREHLLDDMTNLCVYFLLFGSHKVSTLASMVCYLLAKHEDVQEYLRGRIQDAVEFDNGCLKYRSLDSIKDLETIIKETLRLYPPVSRIDRKADARIRVAGDRLEIPKDAFMSIPVCGIHRNSDVYIDPAGFDPSRFYRDSLSKYEFLPFGLGVRKCAGEAFGLMLTKILIIYIVGNFKIDLYPLNNEMPPKFRPSYQGLLQIEELPLYFSPLKDSPFKMREITMGS</sequence>
<keyword evidence="6 13" id="KW-0479">Metal-binding</keyword>
<dbReference type="PANTHER" id="PTHR24292:SF54">
    <property type="entry name" value="CYP9F3-RELATED"/>
    <property type="match status" value="1"/>
</dbReference>
<comment type="similarity">
    <text evidence="4 14">Belongs to the cytochrome P450 family.</text>
</comment>
<evidence type="ECO:0000313" key="15">
    <source>
        <dbReference type="EMBL" id="GFS81423.1"/>
    </source>
</evidence>
<dbReference type="GO" id="GO:0004497">
    <property type="term" value="F:monooxygenase activity"/>
    <property type="evidence" value="ECO:0007669"/>
    <property type="project" value="UniProtKB-KW"/>
</dbReference>
<keyword evidence="16" id="KW-1185">Reference proteome</keyword>
<evidence type="ECO:0000313" key="16">
    <source>
        <dbReference type="Proteomes" id="UP000887013"/>
    </source>
</evidence>
<dbReference type="InterPro" id="IPR002401">
    <property type="entry name" value="Cyt_P450_E_grp-I"/>
</dbReference>
<evidence type="ECO:0000256" key="8">
    <source>
        <dbReference type="ARBA" id="ARBA00022848"/>
    </source>
</evidence>
<dbReference type="PROSITE" id="PS00086">
    <property type="entry name" value="CYTOCHROME_P450"/>
    <property type="match status" value="1"/>
</dbReference>
<keyword evidence="12" id="KW-0472">Membrane</keyword>
<evidence type="ECO:0000256" key="14">
    <source>
        <dbReference type="RuleBase" id="RU000461"/>
    </source>
</evidence>
<dbReference type="Proteomes" id="UP000887013">
    <property type="component" value="Unassembled WGS sequence"/>
</dbReference>
<dbReference type="AlphaFoldDB" id="A0A8X6MWE0"/>